<dbReference type="EMBL" id="LT607411">
    <property type="protein sequence ID" value="SCE65726.1"/>
    <property type="molecule type" value="Genomic_DNA"/>
</dbReference>
<feature type="signal peptide" evidence="1">
    <location>
        <begin position="1"/>
        <end position="39"/>
    </location>
</feature>
<proteinExistence type="predicted"/>
<feature type="chain" id="PRO_5039602968" description="Secreted protein" evidence="1">
    <location>
        <begin position="40"/>
        <end position="103"/>
    </location>
</feature>
<name>A0A1C4U237_MICVI</name>
<evidence type="ECO:0000256" key="1">
    <source>
        <dbReference type="SAM" id="SignalP"/>
    </source>
</evidence>
<sequence length="103" mass="11139">MIITNEMPQRATLPARARRIGTALAAAAVLATGGTLAVASPAAAGPAPVGNCPASFFYNQSMYYLTDIWRGRPPLENDRYLYGMYWRSYNGEPASIKRVCGPI</sequence>
<keyword evidence="1" id="KW-0732">Signal</keyword>
<protein>
    <recommendedName>
        <fullName evidence="4">Secreted protein</fullName>
    </recommendedName>
</protein>
<evidence type="ECO:0008006" key="4">
    <source>
        <dbReference type="Google" id="ProtNLM"/>
    </source>
</evidence>
<dbReference type="RefSeq" id="WP_089004452.1">
    <property type="nucleotide sequence ID" value="NZ_LT607411.1"/>
</dbReference>
<reference evidence="3" key="1">
    <citation type="submission" date="2016-06" db="EMBL/GenBank/DDBJ databases">
        <authorList>
            <person name="Varghese N."/>
            <person name="Submissions Spin"/>
        </authorList>
    </citation>
    <scope>NUCLEOTIDE SEQUENCE [LARGE SCALE GENOMIC DNA]</scope>
    <source>
        <strain evidence="3">DSM 43909</strain>
    </source>
</reference>
<organism evidence="2 3">
    <name type="scientific">Micromonospora viridifaciens</name>
    <dbReference type="NCBI Taxonomy" id="1881"/>
    <lineage>
        <taxon>Bacteria</taxon>
        <taxon>Bacillati</taxon>
        <taxon>Actinomycetota</taxon>
        <taxon>Actinomycetes</taxon>
        <taxon>Micromonosporales</taxon>
        <taxon>Micromonosporaceae</taxon>
        <taxon>Micromonospora</taxon>
    </lineage>
</organism>
<dbReference type="AlphaFoldDB" id="A0A1C4U237"/>
<evidence type="ECO:0000313" key="3">
    <source>
        <dbReference type="Proteomes" id="UP000198242"/>
    </source>
</evidence>
<evidence type="ECO:0000313" key="2">
    <source>
        <dbReference type="EMBL" id="SCE65726.1"/>
    </source>
</evidence>
<dbReference type="Proteomes" id="UP000198242">
    <property type="component" value="Chromosome I"/>
</dbReference>
<gene>
    <name evidence="2" type="ORF">GA0074695_0083</name>
</gene>
<keyword evidence="3" id="KW-1185">Reference proteome</keyword>
<accession>A0A1C4U237</accession>